<dbReference type="PANTHER" id="PTHR21660:SF9">
    <property type="entry name" value="THIOESTERASE DOMAIN-CONTAINING PROTEIN"/>
    <property type="match status" value="1"/>
</dbReference>
<dbReference type="CDD" id="cd03443">
    <property type="entry name" value="PaaI_thioesterase"/>
    <property type="match status" value="1"/>
</dbReference>
<organism evidence="3 4">
    <name type="scientific">Dendryphion nanum</name>
    <dbReference type="NCBI Taxonomy" id="256645"/>
    <lineage>
        <taxon>Eukaryota</taxon>
        <taxon>Fungi</taxon>
        <taxon>Dikarya</taxon>
        <taxon>Ascomycota</taxon>
        <taxon>Pezizomycotina</taxon>
        <taxon>Dothideomycetes</taxon>
        <taxon>Pleosporomycetidae</taxon>
        <taxon>Pleosporales</taxon>
        <taxon>Torulaceae</taxon>
        <taxon>Dendryphion</taxon>
    </lineage>
</organism>
<dbReference type="PANTHER" id="PTHR21660">
    <property type="entry name" value="THIOESTERASE SUPERFAMILY MEMBER-RELATED"/>
    <property type="match status" value="1"/>
</dbReference>
<comment type="caution">
    <text evidence="3">The sequence shown here is derived from an EMBL/GenBank/DDBJ whole genome shotgun (WGS) entry which is preliminary data.</text>
</comment>
<dbReference type="Gene3D" id="3.10.129.10">
    <property type="entry name" value="Hotdog Thioesterase"/>
    <property type="match status" value="1"/>
</dbReference>
<proteinExistence type="inferred from homology"/>
<dbReference type="GO" id="GO:0047617">
    <property type="term" value="F:fatty acyl-CoA hydrolase activity"/>
    <property type="evidence" value="ECO:0007669"/>
    <property type="project" value="InterPro"/>
</dbReference>
<sequence length="203" mass="22673">MADREADRQKAMRAVRAMFERYKRLSELRPTEHVDFDREVMERLELVDAGLDGSVVYELDIIPGFSNLNDVMHGGAAGVIFDMSTTTALCPIGRPGSWEFMGGVTRSLNISYLKAVPIGTRVRLTSKVVAVGKQMAMIRGDMTSLDGKTTYCTVEHHKVNAPVLEHLRGVRIEWDDEFDKDWGVKEGQGMGQRKGDNKAKAKI</sequence>
<accession>A0A9P9DNM8</accession>
<dbReference type="AlphaFoldDB" id="A0A9P9DNM8"/>
<keyword evidence="4" id="KW-1185">Reference proteome</keyword>
<dbReference type="InterPro" id="IPR006683">
    <property type="entry name" value="Thioestr_dom"/>
</dbReference>
<dbReference type="OrthoDB" id="2831072at2759"/>
<evidence type="ECO:0000259" key="2">
    <source>
        <dbReference type="Pfam" id="PF03061"/>
    </source>
</evidence>
<protein>
    <submittedName>
        <fullName evidence="3">Thioesterase family protein-like protein</fullName>
    </submittedName>
</protein>
<dbReference type="EMBL" id="JAGMWT010000009">
    <property type="protein sequence ID" value="KAH7122769.1"/>
    <property type="molecule type" value="Genomic_DNA"/>
</dbReference>
<evidence type="ECO:0000313" key="3">
    <source>
        <dbReference type="EMBL" id="KAH7122769.1"/>
    </source>
</evidence>
<name>A0A9P9DNM8_9PLEO</name>
<reference evidence="3" key="1">
    <citation type="journal article" date="2021" name="Nat. Commun.">
        <title>Genetic determinants of endophytism in the Arabidopsis root mycobiome.</title>
        <authorList>
            <person name="Mesny F."/>
            <person name="Miyauchi S."/>
            <person name="Thiergart T."/>
            <person name="Pickel B."/>
            <person name="Atanasova L."/>
            <person name="Karlsson M."/>
            <person name="Huettel B."/>
            <person name="Barry K.W."/>
            <person name="Haridas S."/>
            <person name="Chen C."/>
            <person name="Bauer D."/>
            <person name="Andreopoulos W."/>
            <person name="Pangilinan J."/>
            <person name="LaButti K."/>
            <person name="Riley R."/>
            <person name="Lipzen A."/>
            <person name="Clum A."/>
            <person name="Drula E."/>
            <person name="Henrissat B."/>
            <person name="Kohler A."/>
            <person name="Grigoriev I.V."/>
            <person name="Martin F.M."/>
            <person name="Hacquard S."/>
        </authorList>
    </citation>
    <scope>NUCLEOTIDE SEQUENCE</scope>
    <source>
        <strain evidence="3">MPI-CAGE-CH-0243</strain>
    </source>
</reference>
<evidence type="ECO:0000313" key="4">
    <source>
        <dbReference type="Proteomes" id="UP000700596"/>
    </source>
</evidence>
<dbReference type="Proteomes" id="UP000700596">
    <property type="component" value="Unassembled WGS sequence"/>
</dbReference>
<comment type="similarity">
    <text evidence="1">Belongs to the thioesterase PaaI family.</text>
</comment>
<evidence type="ECO:0000256" key="1">
    <source>
        <dbReference type="ARBA" id="ARBA00008324"/>
    </source>
</evidence>
<dbReference type="Pfam" id="PF03061">
    <property type="entry name" value="4HBT"/>
    <property type="match status" value="1"/>
</dbReference>
<gene>
    <name evidence="3" type="ORF">B0J11DRAFT_507725</name>
</gene>
<feature type="domain" description="Thioesterase" evidence="2">
    <location>
        <begin position="71"/>
        <end position="149"/>
    </location>
</feature>
<dbReference type="InterPro" id="IPR039298">
    <property type="entry name" value="ACOT13"/>
</dbReference>
<dbReference type="SUPFAM" id="SSF54637">
    <property type="entry name" value="Thioesterase/thiol ester dehydrase-isomerase"/>
    <property type="match status" value="1"/>
</dbReference>
<dbReference type="InterPro" id="IPR029069">
    <property type="entry name" value="HotDog_dom_sf"/>
</dbReference>